<comment type="caution">
    <text evidence="7">The sequence shown here is derived from an EMBL/GenBank/DDBJ whole genome shotgun (WGS) entry which is preliminary data.</text>
</comment>
<feature type="compositionally biased region" description="Low complexity" evidence="5">
    <location>
        <begin position="196"/>
        <end position="211"/>
    </location>
</feature>
<gene>
    <name evidence="7" type="ORF">WMY93_023962</name>
</gene>
<dbReference type="GO" id="GO:0045892">
    <property type="term" value="P:negative regulation of DNA-templated transcription"/>
    <property type="evidence" value="ECO:0007669"/>
    <property type="project" value="TreeGrafter"/>
</dbReference>
<dbReference type="Gene3D" id="1.10.579.10">
    <property type="entry name" value="DNA Cyclobutane Dipyrimidine Photolyase, subunit A, domain 3"/>
    <property type="match status" value="1"/>
</dbReference>
<evidence type="ECO:0000256" key="5">
    <source>
        <dbReference type="SAM" id="MobiDB-lite"/>
    </source>
</evidence>
<reference evidence="8" key="1">
    <citation type="submission" date="2024-04" db="EMBL/GenBank/DDBJ databases">
        <title>Salinicola lusitanus LLJ914,a marine bacterium isolated from the Okinawa Trough.</title>
        <authorList>
            <person name="Li J."/>
        </authorList>
    </citation>
    <scope>NUCLEOTIDE SEQUENCE [LARGE SCALE GENOMIC DNA]</scope>
</reference>
<dbReference type="InterPro" id="IPR036134">
    <property type="entry name" value="Crypto/Photolyase_FAD-like_sf"/>
</dbReference>
<dbReference type="SUPFAM" id="SSF48173">
    <property type="entry name" value="Cryptochrome/photolyase FAD-binding domain"/>
    <property type="match status" value="1"/>
</dbReference>
<dbReference type="PANTHER" id="PTHR11455">
    <property type="entry name" value="CRYPTOCHROME"/>
    <property type="match status" value="1"/>
</dbReference>
<keyword evidence="2 4" id="KW-0285">Flavoprotein</keyword>
<comment type="similarity">
    <text evidence="1">Belongs to the DNA photolyase class-1 family.</text>
</comment>
<feature type="compositionally biased region" description="Basic residues" evidence="5">
    <location>
        <begin position="240"/>
        <end position="254"/>
    </location>
</feature>
<dbReference type="GO" id="GO:0032922">
    <property type="term" value="P:circadian regulation of gene expression"/>
    <property type="evidence" value="ECO:0007669"/>
    <property type="project" value="TreeGrafter"/>
</dbReference>
<feature type="binding site" evidence="4">
    <location>
        <begin position="44"/>
        <end position="46"/>
    </location>
    <ligand>
        <name>FAD</name>
        <dbReference type="ChEBI" id="CHEBI:57692"/>
    </ligand>
</feature>
<dbReference type="GO" id="GO:0071949">
    <property type="term" value="F:FAD binding"/>
    <property type="evidence" value="ECO:0007669"/>
    <property type="project" value="TreeGrafter"/>
</dbReference>
<evidence type="ECO:0000256" key="4">
    <source>
        <dbReference type="PIRSR" id="PIRSR602081-1"/>
    </source>
</evidence>
<dbReference type="GO" id="GO:0005634">
    <property type="term" value="C:nucleus"/>
    <property type="evidence" value="ECO:0007669"/>
    <property type="project" value="TreeGrafter"/>
</dbReference>
<dbReference type="Proteomes" id="UP001460270">
    <property type="component" value="Unassembled WGS sequence"/>
</dbReference>
<proteinExistence type="inferred from homology"/>
<protein>
    <recommendedName>
        <fullName evidence="6">Cryptochrome/DNA photolyase FAD-binding domain-containing protein</fullName>
    </recommendedName>
</protein>
<evidence type="ECO:0000256" key="2">
    <source>
        <dbReference type="ARBA" id="ARBA00022630"/>
    </source>
</evidence>
<dbReference type="AlphaFoldDB" id="A0AAW0NI43"/>
<dbReference type="InterPro" id="IPR002081">
    <property type="entry name" value="Cryptochrome/DNA_photolyase_1"/>
</dbReference>
<dbReference type="EMBL" id="JBBPFD010000017">
    <property type="protein sequence ID" value="KAK7891999.1"/>
    <property type="molecule type" value="Genomic_DNA"/>
</dbReference>
<organism evidence="7 8">
    <name type="scientific">Mugilogobius chulae</name>
    <name type="common">yellowstripe goby</name>
    <dbReference type="NCBI Taxonomy" id="88201"/>
    <lineage>
        <taxon>Eukaryota</taxon>
        <taxon>Metazoa</taxon>
        <taxon>Chordata</taxon>
        <taxon>Craniata</taxon>
        <taxon>Vertebrata</taxon>
        <taxon>Euteleostomi</taxon>
        <taxon>Actinopterygii</taxon>
        <taxon>Neopterygii</taxon>
        <taxon>Teleostei</taxon>
        <taxon>Neoteleostei</taxon>
        <taxon>Acanthomorphata</taxon>
        <taxon>Gobiaria</taxon>
        <taxon>Gobiiformes</taxon>
        <taxon>Gobioidei</taxon>
        <taxon>Gobiidae</taxon>
        <taxon>Gobionellinae</taxon>
        <taxon>Mugilogobius</taxon>
    </lineage>
</organism>
<dbReference type="GO" id="GO:0005737">
    <property type="term" value="C:cytoplasm"/>
    <property type="evidence" value="ECO:0007669"/>
    <property type="project" value="TreeGrafter"/>
</dbReference>
<dbReference type="GO" id="GO:0003677">
    <property type="term" value="F:DNA binding"/>
    <property type="evidence" value="ECO:0007669"/>
    <property type="project" value="TreeGrafter"/>
</dbReference>
<dbReference type="PANTHER" id="PTHR11455:SF15">
    <property type="entry name" value="CRYPTOCHROME-2"/>
    <property type="match status" value="1"/>
</dbReference>
<evidence type="ECO:0000256" key="1">
    <source>
        <dbReference type="ARBA" id="ARBA00005862"/>
    </source>
</evidence>
<feature type="region of interest" description="Disordered" evidence="5">
    <location>
        <begin position="138"/>
        <end position="278"/>
    </location>
</feature>
<comment type="cofactor">
    <cofactor evidence="4">
        <name>FAD</name>
        <dbReference type="ChEBI" id="CHEBI:57692"/>
    </cofactor>
    <text evidence="4">Binds 1 FAD per subunit.</text>
</comment>
<evidence type="ECO:0000313" key="7">
    <source>
        <dbReference type="EMBL" id="KAK7891999.1"/>
    </source>
</evidence>
<dbReference type="InterPro" id="IPR005101">
    <property type="entry name" value="Cryptochr/Photolyase_FAD-bd"/>
</dbReference>
<evidence type="ECO:0000259" key="6">
    <source>
        <dbReference type="Pfam" id="PF03441"/>
    </source>
</evidence>
<keyword evidence="8" id="KW-1185">Reference proteome</keyword>
<sequence>MTQLRQEGWIHHLARHAVACFLTRGDLWISWESGMKVFEELLLDADWSVNAGSWMWLSCSAFFQQFFHCYCPVGFGRRTDPTGDYIRRYIPILKDYPNRYIYEPWNAPESVQKAANCLQLSHYRGLSLLASVPTIQEEAEPPMTDESQTSSGPDSPPKPPDIDAAGCSTAPDSSTLDPSSFSAAVPYTALEDTSCPQSEPPTTISSTSTDPMTAQSKPSSPASPCPNIVPSPGRTTSLGPRRKSLARKARRGQRQRGDKTVPQQPKRKTEGQMRIPGTVLRQRTRWTRTWNRMMK</sequence>
<feature type="domain" description="Cryptochrome/DNA photolyase FAD-binding" evidence="6">
    <location>
        <begin position="1"/>
        <end position="123"/>
    </location>
</feature>
<evidence type="ECO:0000256" key="3">
    <source>
        <dbReference type="ARBA" id="ARBA00022827"/>
    </source>
</evidence>
<dbReference type="Pfam" id="PF03441">
    <property type="entry name" value="FAD_binding_7"/>
    <property type="match status" value="1"/>
</dbReference>
<feature type="compositionally biased region" description="Polar residues" evidence="5">
    <location>
        <begin position="170"/>
        <end position="182"/>
    </location>
</feature>
<keyword evidence="3 4" id="KW-0274">FAD</keyword>
<name>A0AAW0NI43_9GOBI</name>
<accession>A0AAW0NI43</accession>
<evidence type="ECO:0000313" key="8">
    <source>
        <dbReference type="Proteomes" id="UP001460270"/>
    </source>
</evidence>
<dbReference type="GO" id="GO:0043153">
    <property type="term" value="P:entrainment of circadian clock by photoperiod"/>
    <property type="evidence" value="ECO:0007669"/>
    <property type="project" value="TreeGrafter"/>
</dbReference>